<feature type="transmembrane region" description="Helical" evidence="9">
    <location>
        <begin position="270"/>
        <end position="287"/>
    </location>
</feature>
<evidence type="ECO:0000313" key="12">
    <source>
        <dbReference type="EMBL" id="KCV69767.1"/>
    </source>
</evidence>
<keyword evidence="5" id="KW-0862">Zinc</keyword>
<proteinExistence type="inferred from homology"/>
<dbReference type="GeneID" id="20528901"/>
<keyword evidence="3" id="KW-0813">Transport</keyword>
<dbReference type="OMA" id="CLFHQHG"/>
<dbReference type="Pfam" id="PF16916">
    <property type="entry name" value="ZT_dimer"/>
    <property type="match status" value="1"/>
</dbReference>
<name>A0A058Z899_FONAL</name>
<feature type="transmembrane region" description="Helical" evidence="9">
    <location>
        <begin position="117"/>
        <end position="138"/>
    </location>
</feature>
<feature type="transmembrane region" description="Helical" evidence="9">
    <location>
        <begin position="76"/>
        <end position="97"/>
    </location>
</feature>
<sequence>MPSPLTPEHRLSDLADGVLGPDSPSPSPSLSPGPLARRKKPWWKWRTMRLGLTLGPSSVIFLAEVIVGSITRSNALMADAFHVLSDMLGLVIGIAAIQIGKRDTSSGGYRAKRIEVLGALVNGVFVLALCLSIVMSAVERLFKPEEIENPQLLLITGAIGLAVNVIGLFVVGDGGHGHSHSHSHGSPADTPLLELTLPSSTAPETEDDDLHADLHEQQQQQQQQHDHGHSHGHGGDLNIRGVFLHILGDALGSVAVVISALIISYTNWPYAIYVDPALSLLIALILATHSIPLVRSTAEILLLDTPKRLDVAGLRDDILSIPGVRAIHELHVWQLTSERVVSSAHVGVASLDAYTDAGPKIHAAFHQRGVHSVTVQPEFLGHGPLAELLPPTSPGAVVLDVAPAACFLDCSSLAGTDERCRTGGLSRRRVGARAARRACGDLDASSDMAPSATPPTSDPSLGRSRSASLAVAPPG</sequence>
<dbReference type="EMBL" id="KB932206">
    <property type="protein sequence ID" value="KCV69767.1"/>
    <property type="molecule type" value="Genomic_DNA"/>
</dbReference>
<dbReference type="SUPFAM" id="SSF160240">
    <property type="entry name" value="Cation efflux protein cytoplasmic domain-like"/>
    <property type="match status" value="1"/>
</dbReference>
<dbReference type="PANTHER" id="PTHR45820:SF4">
    <property type="entry name" value="ZINC TRANSPORTER 63C, ISOFORM F"/>
    <property type="match status" value="1"/>
</dbReference>
<dbReference type="InterPro" id="IPR027469">
    <property type="entry name" value="Cation_efflux_TMD_sf"/>
</dbReference>
<comment type="similarity">
    <text evidence="2">Belongs to the cation diffusion facilitator (CDF) transporter (TC 2.A.4) family. SLC30A subfamily.</text>
</comment>
<feature type="transmembrane region" description="Helical" evidence="9">
    <location>
        <begin position="242"/>
        <end position="264"/>
    </location>
</feature>
<dbReference type="InterPro" id="IPR027470">
    <property type="entry name" value="Cation_efflux_CTD"/>
</dbReference>
<protein>
    <recommendedName>
        <fullName evidence="14">CDF family cation efflux system protein</fullName>
    </recommendedName>
</protein>
<feature type="region of interest" description="Disordered" evidence="8">
    <location>
        <begin position="439"/>
        <end position="475"/>
    </location>
</feature>
<feature type="domain" description="Cation efflux protein transmembrane" evidence="10">
    <location>
        <begin position="58"/>
        <end position="302"/>
    </location>
</feature>
<keyword evidence="7 9" id="KW-0472">Membrane</keyword>
<dbReference type="InterPro" id="IPR002524">
    <property type="entry name" value="Cation_efflux"/>
</dbReference>
<evidence type="ECO:0000259" key="11">
    <source>
        <dbReference type="Pfam" id="PF16916"/>
    </source>
</evidence>
<dbReference type="InterPro" id="IPR036837">
    <property type="entry name" value="Cation_efflux_CTD_sf"/>
</dbReference>
<evidence type="ECO:0000256" key="8">
    <source>
        <dbReference type="SAM" id="MobiDB-lite"/>
    </source>
</evidence>
<evidence type="ECO:0008006" key="14">
    <source>
        <dbReference type="Google" id="ProtNLM"/>
    </source>
</evidence>
<evidence type="ECO:0000256" key="1">
    <source>
        <dbReference type="ARBA" id="ARBA00004141"/>
    </source>
</evidence>
<evidence type="ECO:0000256" key="5">
    <source>
        <dbReference type="ARBA" id="ARBA00022833"/>
    </source>
</evidence>
<dbReference type="OrthoDB" id="9944568at2759"/>
<evidence type="ECO:0000313" key="13">
    <source>
        <dbReference type="Proteomes" id="UP000030693"/>
    </source>
</evidence>
<feature type="region of interest" description="Disordered" evidence="8">
    <location>
        <begin position="214"/>
        <end position="233"/>
    </location>
</feature>
<dbReference type="Proteomes" id="UP000030693">
    <property type="component" value="Unassembled WGS sequence"/>
</dbReference>
<evidence type="ECO:0000256" key="3">
    <source>
        <dbReference type="ARBA" id="ARBA00022448"/>
    </source>
</evidence>
<keyword evidence="13" id="KW-1185">Reference proteome</keyword>
<dbReference type="PANTHER" id="PTHR45820">
    <property type="entry name" value="FI23527P1"/>
    <property type="match status" value="1"/>
</dbReference>
<dbReference type="InterPro" id="IPR058533">
    <property type="entry name" value="Cation_efflux_TM"/>
</dbReference>
<dbReference type="Pfam" id="PF01545">
    <property type="entry name" value="Cation_efflux"/>
    <property type="match status" value="1"/>
</dbReference>
<dbReference type="AlphaFoldDB" id="A0A058Z899"/>
<feature type="region of interest" description="Disordered" evidence="8">
    <location>
        <begin position="1"/>
        <end position="37"/>
    </location>
</feature>
<accession>A0A058Z899</accession>
<gene>
    <name evidence="12" type="ORF">H696_04176</name>
</gene>
<dbReference type="eggNOG" id="KOG1483">
    <property type="taxonomic scope" value="Eukaryota"/>
</dbReference>
<organism evidence="12">
    <name type="scientific">Fonticula alba</name>
    <name type="common">Slime mold</name>
    <dbReference type="NCBI Taxonomy" id="691883"/>
    <lineage>
        <taxon>Eukaryota</taxon>
        <taxon>Rotosphaerida</taxon>
        <taxon>Fonticulaceae</taxon>
        <taxon>Fonticula</taxon>
    </lineage>
</organism>
<evidence type="ECO:0000256" key="7">
    <source>
        <dbReference type="ARBA" id="ARBA00023136"/>
    </source>
</evidence>
<evidence type="ECO:0000256" key="6">
    <source>
        <dbReference type="ARBA" id="ARBA00022989"/>
    </source>
</evidence>
<dbReference type="RefSeq" id="XP_009496332.1">
    <property type="nucleotide sequence ID" value="XM_009498057.1"/>
</dbReference>
<keyword evidence="4 9" id="KW-0812">Transmembrane</keyword>
<dbReference type="GO" id="GO:0006882">
    <property type="term" value="P:intracellular zinc ion homeostasis"/>
    <property type="evidence" value="ECO:0007669"/>
    <property type="project" value="TreeGrafter"/>
</dbReference>
<feature type="transmembrane region" description="Helical" evidence="9">
    <location>
        <begin position="150"/>
        <end position="171"/>
    </location>
</feature>
<comment type="subcellular location">
    <subcellularLocation>
        <location evidence="1">Membrane</location>
        <topology evidence="1">Multi-pass membrane protein</topology>
    </subcellularLocation>
</comment>
<dbReference type="STRING" id="691883.A0A058Z899"/>
<feature type="domain" description="Cation efflux protein cytoplasmic" evidence="11">
    <location>
        <begin position="307"/>
        <end position="377"/>
    </location>
</feature>
<evidence type="ECO:0000256" key="9">
    <source>
        <dbReference type="SAM" id="Phobius"/>
    </source>
</evidence>
<evidence type="ECO:0000259" key="10">
    <source>
        <dbReference type="Pfam" id="PF01545"/>
    </source>
</evidence>
<evidence type="ECO:0000256" key="2">
    <source>
        <dbReference type="ARBA" id="ARBA00008873"/>
    </source>
</evidence>
<keyword evidence="6 9" id="KW-1133">Transmembrane helix</keyword>
<dbReference type="Gene3D" id="1.20.1510.10">
    <property type="entry name" value="Cation efflux protein transmembrane domain"/>
    <property type="match status" value="1"/>
</dbReference>
<dbReference type="GO" id="GO:0005385">
    <property type="term" value="F:zinc ion transmembrane transporter activity"/>
    <property type="evidence" value="ECO:0007669"/>
    <property type="project" value="TreeGrafter"/>
</dbReference>
<dbReference type="SUPFAM" id="SSF161111">
    <property type="entry name" value="Cation efflux protein transmembrane domain-like"/>
    <property type="match status" value="1"/>
</dbReference>
<feature type="compositionally biased region" description="Low complexity" evidence="8">
    <location>
        <begin position="184"/>
        <end position="201"/>
    </location>
</feature>
<dbReference type="GO" id="GO:0016020">
    <property type="term" value="C:membrane"/>
    <property type="evidence" value="ECO:0007669"/>
    <property type="project" value="UniProtKB-SubCell"/>
</dbReference>
<evidence type="ECO:0000256" key="4">
    <source>
        <dbReference type="ARBA" id="ARBA00022692"/>
    </source>
</evidence>
<reference evidence="12" key="1">
    <citation type="submission" date="2013-04" db="EMBL/GenBank/DDBJ databases">
        <title>The Genome Sequence of Fonticula alba ATCC 38817.</title>
        <authorList>
            <consortium name="The Broad Institute Genomics Platform"/>
            <person name="Russ C."/>
            <person name="Cuomo C."/>
            <person name="Burger G."/>
            <person name="Gray M.W."/>
            <person name="Holland P.W.H."/>
            <person name="King N."/>
            <person name="Lang F.B.F."/>
            <person name="Roger A.J."/>
            <person name="Ruiz-Trillo I."/>
            <person name="Brown M."/>
            <person name="Walker B."/>
            <person name="Young S."/>
            <person name="Zeng Q."/>
            <person name="Gargeya S."/>
            <person name="Fitzgerald M."/>
            <person name="Haas B."/>
            <person name="Abouelleil A."/>
            <person name="Allen A.W."/>
            <person name="Alvarado L."/>
            <person name="Arachchi H.M."/>
            <person name="Berlin A.M."/>
            <person name="Chapman S.B."/>
            <person name="Gainer-Dewar J."/>
            <person name="Goldberg J."/>
            <person name="Griggs A."/>
            <person name="Gujja S."/>
            <person name="Hansen M."/>
            <person name="Howarth C."/>
            <person name="Imamovic A."/>
            <person name="Ireland A."/>
            <person name="Larimer J."/>
            <person name="McCowan C."/>
            <person name="Murphy C."/>
            <person name="Pearson M."/>
            <person name="Poon T.W."/>
            <person name="Priest M."/>
            <person name="Roberts A."/>
            <person name="Saif S."/>
            <person name="Shea T."/>
            <person name="Sisk P."/>
            <person name="Sykes S."/>
            <person name="Wortman J."/>
            <person name="Nusbaum C."/>
            <person name="Birren B."/>
        </authorList>
    </citation>
    <scope>NUCLEOTIDE SEQUENCE [LARGE SCALE GENOMIC DNA]</scope>
    <source>
        <strain evidence="12">ATCC 38817</strain>
    </source>
</reference>
<feature type="transmembrane region" description="Helical" evidence="9">
    <location>
        <begin position="47"/>
        <end position="70"/>
    </location>
</feature>
<feature type="region of interest" description="Disordered" evidence="8">
    <location>
        <begin position="179"/>
        <end position="207"/>
    </location>
</feature>
<dbReference type="NCBIfam" id="TIGR01297">
    <property type="entry name" value="CDF"/>
    <property type="match status" value="1"/>
</dbReference>